<proteinExistence type="inferred from homology"/>
<protein>
    <recommendedName>
        <fullName evidence="5">Malonyl-[acyl-carrier protein] O-methyltransferase</fullName>
        <shortName evidence="5">Malonyl-ACP O-methyltransferase</shortName>
        <ecNumber evidence="5">2.1.1.197</ecNumber>
    </recommendedName>
    <alternativeName>
        <fullName evidence="5">Biotin synthesis protein BioC</fullName>
    </alternativeName>
</protein>
<comment type="similarity">
    <text evidence="5">Belongs to the methyltransferase superfamily.</text>
</comment>
<dbReference type="CDD" id="cd02440">
    <property type="entry name" value="AdoMet_MTases"/>
    <property type="match status" value="1"/>
</dbReference>
<keyword evidence="3 5" id="KW-0949">S-adenosyl-L-methionine</keyword>
<keyword evidence="2 5" id="KW-0808">Transferase</keyword>
<evidence type="ECO:0000313" key="8">
    <source>
        <dbReference type="Proteomes" id="UP000199493"/>
    </source>
</evidence>
<dbReference type="NCBIfam" id="TIGR02072">
    <property type="entry name" value="BioC"/>
    <property type="match status" value="1"/>
</dbReference>
<keyword evidence="1 5" id="KW-0489">Methyltransferase</keyword>
<name>A0A1H8H5C8_9GAMM</name>
<dbReference type="UniPathway" id="UPA00078"/>
<organism evidence="7 8">
    <name type="scientific">Vreelandella aquamarina</name>
    <dbReference type="NCBI Taxonomy" id="77097"/>
    <lineage>
        <taxon>Bacteria</taxon>
        <taxon>Pseudomonadati</taxon>
        <taxon>Pseudomonadota</taxon>
        <taxon>Gammaproteobacteria</taxon>
        <taxon>Oceanospirillales</taxon>
        <taxon>Halomonadaceae</taxon>
        <taxon>Vreelandella</taxon>
    </lineage>
</organism>
<dbReference type="GO" id="GO:0102130">
    <property type="term" value="F:malonyl-CoA methyltransferase activity"/>
    <property type="evidence" value="ECO:0007669"/>
    <property type="project" value="UniProtKB-EC"/>
</dbReference>
<dbReference type="SUPFAM" id="SSF53335">
    <property type="entry name" value="S-adenosyl-L-methionine-dependent methyltransferases"/>
    <property type="match status" value="1"/>
</dbReference>
<evidence type="ECO:0000259" key="6">
    <source>
        <dbReference type="Pfam" id="PF13649"/>
    </source>
</evidence>
<evidence type="ECO:0000256" key="4">
    <source>
        <dbReference type="ARBA" id="ARBA00022756"/>
    </source>
</evidence>
<dbReference type="PANTHER" id="PTHR43591:SF110">
    <property type="entry name" value="RHODANESE DOMAIN-CONTAINING PROTEIN"/>
    <property type="match status" value="1"/>
</dbReference>
<dbReference type="InterPro" id="IPR041698">
    <property type="entry name" value="Methyltransf_25"/>
</dbReference>
<dbReference type="HAMAP" id="MF_00835">
    <property type="entry name" value="BioC"/>
    <property type="match status" value="1"/>
</dbReference>
<feature type="domain" description="Methyltransferase" evidence="6">
    <location>
        <begin position="53"/>
        <end position="144"/>
    </location>
</feature>
<dbReference type="InterPro" id="IPR011814">
    <property type="entry name" value="BioC"/>
</dbReference>
<comment type="function">
    <text evidence="5">Converts the free carboxyl group of a malonyl-thioester to its methyl ester by transfer of a methyl group from S-adenosyl-L-methionine (SAM). It allows to synthesize pimeloyl-ACP via the fatty acid synthetic pathway.</text>
</comment>
<dbReference type="PANTHER" id="PTHR43591">
    <property type="entry name" value="METHYLTRANSFERASE"/>
    <property type="match status" value="1"/>
</dbReference>
<evidence type="ECO:0000256" key="5">
    <source>
        <dbReference type="HAMAP-Rule" id="MF_00835"/>
    </source>
</evidence>
<dbReference type="Proteomes" id="UP000199493">
    <property type="component" value="Unassembled WGS sequence"/>
</dbReference>
<dbReference type="Pfam" id="PF13649">
    <property type="entry name" value="Methyltransf_25"/>
    <property type="match status" value="1"/>
</dbReference>
<comment type="pathway">
    <text evidence="5">Cofactor biosynthesis; biotin biosynthesis.</text>
</comment>
<evidence type="ECO:0000313" key="7">
    <source>
        <dbReference type="EMBL" id="SEN51463.1"/>
    </source>
</evidence>
<evidence type="ECO:0000256" key="3">
    <source>
        <dbReference type="ARBA" id="ARBA00022691"/>
    </source>
</evidence>
<dbReference type="InterPro" id="IPR029063">
    <property type="entry name" value="SAM-dependent_MTases_sf"/>
</dbReference>
<reference evidence="7 8" key="1">
    <citation type="submission" date="2016-10" db="EMBL/GenBank/DDBJ databases">
        <authorList>
            <person name="de Groot N.N."/>
        </authorList>
    </citation>
    <scope>NUCLEOTIDE SEQUENCE [LARGE SCALE GENOMIC DNA]</scope>
    <source>
        <strain evidence="7 8">558</strain>
    </source>
</reference>
<gene>
    <name evidence="5" type="primary">bioC</name>
    <name evidence="7" type="ORF">SAMN04490369_101421</name>
</gene>
<dbReference type="Gene3D" id="3.40.50.150">
    <property type="entry name" value="Vaccinia Virus protein VP39"/>
    <property type="match status" value="1"/>
</dbReference>
<dbReference type="EMBL" id="FODB01000014">
    <property type="protein sequence ID" value="SEN51463.1"/>
    <property type="molecule type" value="Genomic_DNA"/>
</dbReference>
<dbReference type="GO" id="GO:0009102">
    <property type="term" value="P:biotin biosynthetic process"/>
    <property type="evidence" value="ECO:0007669"/>
    <property type="project" value="UniProtKB-UniRule"/>
</dbReference>
<accession>A0A1H8H5C8</accession>
<dbReference type="EC" id="2.1.1.197" evidence="5"/>
<dbReference type="GO" id="GO:0032259">
    <property type="term" value="P:methylation"/>
    <property type="evidence" value="ECO:0007669"/>
    <property type="project" value="UniProtKB-KW"/>
</dbReference>
<comment type="catalytic activity">
    <reaction evidence="5">
        <text>malonyl-[ACP] + S-adenosyl-L-methionine = malonyl-[ACP] methyl ester + S-adenosyl-L-homocysteine</text>
        <dbReference type="Rhea" id="RHEA:17105"/>
        <dbReference type="Rhea" id="RHEA-COMP:9623"/>
        <dbReference type="Rhea" id="RHEA-COMP:9954"/>
        <dbReference type="ChEBI" id="CHEBI:57856"/>
        <dbReference type="ChEBI" id="CHEBI:59789"/>
        <dbReference type="ChEBI" id="CHEBI:78449"/>
        <dbReference type="ChEBI" id="CHEBI:78845"/>
        <dbReference type="EC" id="2.1.1.197"/>
    </reaction>
</comment>
<evidence type="ECO:0000256" key="2">
    <source>
        <dbReference type="ARBA" id="ARBA00022679"/>
    </source>
</evidence>
<dbReference type="STRING" id="77097.SAMN04490369_101421"/>
<sequence>MNTPVTSLPLPRWQERVARAFSRAAPRYDDLASAQRDIGEALWQTLPQSAQQVLDLGCGTGYWTQRLASHYPNATTTGLDLAPGMLAHAQAQYGDAIRWQQGDAAALPLDDASVDLVFSNLAIQWCPDIGAVMQELARVLAPGGQARITTLLPGTLHEVATAWQRPEALLQTPDASAVQRAIQQSGLRLTQHACDHRRFFYPDLNAVMASIKGVGAQVARPNARLTRQALATAQVRYESLRTPQGLPVSYHCLTLQLESAI</sequence>
<evidence type="ECO:0000256" key="1">
    <source>
        <dbReference type="ARBA" id="ARBA00022603"/>
    </source>
</evidence>
<dbReference type="RefSeq" id="WP_089675165.1">
    <property type="nucleotide sequence ID" value="NZ_FODB01000014.1"/>
</dbReference>
<dbReference type="GO" id="GO:0010340">
    <property type="term" value="F:carboxyl-O-methyltransferase activity"/>
    <property type="evidence" value="ECO:0007669"/>
    <property type="project" value="UniProtKB-UniRule"/>
</dbReference>
<dbReference type="AlphaFoldDB" id="A0A1H8H5C8"/>
<keyword evidence="4 5" id="KW-0093">Biotin biosynthesis</keyword>